<proteinExistence type="inferred from homology"/>
<evidence type="ECO:0000256" key="3">
    <source>
        <dbReference type="ARBA" id="ARBA00005582"/>
    </source>
</evidence>
<evidence type="ECO:0000259" key="10">
    <source>
        <dbReference type="PROSITE" id="PS51462"/>
    </source>
</evidence>
<dbReference type="OrthoDB" id="18001at2759"/>
<comment type="similarity">
    <text evidence="3 8">Belongs to the Nudix hydrolase family.</text>
</comment>
<dbReference type="VEuPathDB" id="AmoebaDB:ACA1_131530"/>
<evidence type="ECO:0000256" key="2">
    <source>
        <dbReference type="ARBA" id="ARBA00001946"/>
    </source>
</evidence>
<dbReference type="PROSITE" id="PS51462">
    <property type="entry name" value="NUDIX"/>
    <property type="match status" value="1"/>
</dbReference>
<dbReference type="InterPro" id="IPR015797">
    <property type="entry name" value="NUDIX_hydrolase-like_dom_sf"/>
</dbReference>
<feature type="compositionally biased region" description="Pro residues" evidence="9">
    <location>
        <begin position="147"/>
        <end position="156"/>
    </location>
</feature>
<dbReference type="PRINTS" id="PR00502">
    <property type="entry name" value="NUDIXFAMILY"/>
</dbReference>
<dbReference type="InterPro" id="IPR020476">
    <property type="entry name" value="Nudix_hydrolase"/>
</dbReference>
<keyword evidence="6" id="KW-0460">Magnesium</keyword>
<dbReference type="PANTHER" id="PTHR22769">
    <property type="entry name" value="MUTT/NUDIX HYDROLASE"/>
    <property type="match status" value="1"/>
</dbReference>
<evidence type="ECO:0000256" key="7">
    <source>
        <dbReference type="ARBA" id="ARBA00023211"/>
    </source>
</evidence>
<reference evidence="11 12" key="1">
    <citation type="journal article" date="2013" name="Genome Biol.">
        <title>Genome of Acanthamoeba castellanii highlights extensive lateral gene transfer and early evolution of tyrosine kinase signaling.</title>
        <authorList>
            <person name="Clarke M."/>
            <person name="Lohan A.J."/>
            <person name="Liu B."/>
            <person name="Lagkouvardos I."/>
            <person name="Roy S."/>
            <person name="Zafar N."/>
            <person name="Bertelli C."/>
            <person name="Schilde C."/>
            <person name="Kianianmomeni A."/>
            <person name="Burglin T.R."/>
            <person name="Frech C."/>
            <person name="Turcotte B."/>
            <person name="Kopec K.O."/>
            <person name="Synnott J.M."/>
            <person name="Choo C."/>
            <person name="Paponov I."/>
            <person name="Finkler A."/>
            <person name="Soon Heng Tan C."/>
            <person name="Hutchins A.P."/>
            <person name="Weinmeier T."/>
            <person name="Rattei T."/>
            <person name="Chu J.S."/>
            <person name="Gimenez G."/>
            <person name="Irimia M."/>
            <person name="Rigden D.J."/>
            <person name="Fitzpatrick D.A."/>
            <person name="Lorenzo-Morales J."/>
            <person name="Bateman A."/>
            <person name="Chiu C.H."/>
            <person name="Tang P."/>
            <person name="Hegemann P."/>
            <person name="Fromm H."/>
            <person name="Raoult D."/>
            <person name="Greub G."/>
            <person name="Miranda-Saavedra D."/>
            <person name="Chen N."/>
            <person name="Nash P."/>
            <person name="Ginger M.L."/>
            <person name="Horn M."/>
            <person name="Schaap P."/>
            <person name="Caler L."/>
            <person name="Loftus B."/>
        </authorList>
    </citation>
    <scope>NUCLEOTIDE SEQUENCE [LARGE SCALE GENOMIC DNA]</scope>
    <source>
        <strain evidence="11 12">Neff</strain>
    </source>
</reference>
<evidence type="ECO:0000256" key="9">
    <source>
        <dbReference type="SAM" id="MobiDB-lite"/>
    </source>
</evidence>
<dbReference type="InterPro" id="IPR000086">
    <property type="entry name" value="NUDIX_hydrolase_dom"/>
</dbReference>
<comment type="cofactor">
    <cofactor evidence="2">
        <name>Mg(2+)</name>
        <dbReference type="ChEBI" id="CHEBI:18420"/>
    </cofactor>
</comment>
<evidence type="ECO:0000256" key="5">
    <source>
        <dbReference type="ARBA" id="ARBA00022801"/>
    </source>
</evidence>
<dbReference type="CDD" id="cd04671">
    <property type="entry name" value="NUDIX_8DGDPP_Nudt18"/>
    <property type="match status" value="1"/>
</dbReference>
<dbReference type="GO" id="GO:0044715">
    <property type="term" value="F:8-oxo-dGDP phosphatase activity"/>
    <property type="evidence" value="ECO:0007669"/>
    <property type="project" value="TreeGrafter"/>
</dbReference>
<dbReference type="GeneID" id="14914735"/>
<gene>
    <name evidence="11" type="ORF">ACA1_131530</name>
</gene>
<dbReference type="InterPro" id="IPR020084">
    <property type="entry name" value="NUDIX_hydrolase_CS"/>
</dbReference>
<feature type="domain" description="Nudix hydrolase" evidence="10">
    <location>
        <begin position="184"/>
        <end position="320"/>
    </location>
</feature>
<evidence type="ECO:0000256" key="8">
    <source>
        <dbReference type="RuleBase" id="RU003476"/>
    </source>
</evidence>
<evidence type="ECO:0000313" key="12">
    <source>
        <dbReference type="Proteomes" id="UP000011083"/>
    </source>
</evidence>
<organism evidence="11 12">
    <name type="scientific">Acanthamoeba castellanii (strain ATCC 30010 / Neff)</name>
    <dbReference type="NCBI Taxonomy" id="1257118"/>
    <lineage>
        <taxon>Eukaryota</taxon>
        <taxon>Amoebozoa</taxon>
        <taxon>Discosea</taxon>
        <taxon>Longamoebia</taxon>
        <taxon>Centramoebida</taxon>
        <taxon>Acanthamoebidae</taxon>
        <taxon>Acanthamoeba</taxon>
    </lineage>
</organism>
<dbReference type="GO" id="GO:0046872">
    <property type="term" value="F:metal ion binding"/>
    <property type="evidence" value="ECO:0007669"/>
    <property type="project" value="UniProtKB-KW"/>
</dbReference>
<dbReference type="AlphaFoldDB" id="L8GM80"/>
<dbReference type="PROSITE" id="PS00893">
    <property type="entry name" value="NUDIX_BOX"/>
    <property type="match status" value="1"/>
</dbReference>
<dbReference type="InterPro" id="IPR042970">
    <property type="entry name" value="NUDT18_NUDIX"/>
</dbReference>
<dbReference type="SUPFAM" id="SSF55811">
    <property type="entry name" value="Nudix"/>
    <property type="match status" value="1"/>
</dbReference>
<sequence>MNMNTLLKDFVSDLEGYAEQQQQQSTSSPGLDRKRKVDHAEPAFVDEAAVPPSNGDDDAGKMNHLKKSPESDDNDSDHRGRKAVKSGNNQDDDDEQEDSSSSTSTSPNDSGMDKPTEGEDQDEDDEVAEDDEADAPTARSLEEPTDAQPPSPPPLPLHRHRPSAGARRTFDNLMADAADSSPSSTHRSTVIAAVVVFDGEGRVLLVQEAKPKCRGLWYLPAGRVEVGESPIEGAMREVEEESGLQLEPSGIFSVEYKISKRSGKAWIRYGITGQIVGGSLKTPDREDKESIQARWFPLEEVNESLGLRNDDMLKLIALHRQNGDRPIPVLSSYKS</sequence>
<dbReference type="Proteomes" id="UP000011083">
    <property type="component" value="Unassembled WGS sequence"/>
</dbReference>
<keyword evidence="12" id="KW-1185">Reference proteome</keyword>
<name>L8GM80_ACACF</name>
<feature type="compositionally biased region" description="Acidic residues" evidence="9">
    <location>
        <begin position="118"/>
        <end position="134"/>
    </location>
</feature>
<evidence type="ECO:0000256" key="1">
    <source>
        <dbReference type="ARBA" id="ARBA00001936"/>
    </source>
</evidence>
<keyword evidence="4" id="KW-0479">Metal-binding</keyword>
<dbReference type="GO" id="GO:0044716">
    <property type="term" value="F:8-oxo-GDP phosphatase activity"/>
    <property type="evidence" value="ECO:0007669"/>
    <property type="project" value="TreeGrafter"/>
</dbReference>
<dbReference type="Gene3D" id="3.90.79.10">
    <property type="entry name" value="Nucleoside Triphosphate Pyrophosphohydrolase"/>
    <property type="match status" value="1"/>
</dbReference>
<evidence type="ECO:0000313" key="11">
    <source>
        <dbReference type="EMBL" id="ELR14160.1"/>
    </source>
</evidence>
<dbReference type="Pfam" id="PF00293">
    <property type="entry name" value="NUDIX"/>
    <property type="match status" value="1"/>
</dbReference>
<keyword evidence="7" id="KW-0464">Manganese</keyword>
<feature type="compositionally biased region" description="Low complexity" evidence="9">
    <location>
        <begin position="99"/>
        <end position="110"/>
    </location>
</feature>
<protein>
    <submittedName>
        <fullName evidence="11">Hydrolase, NUDIX domain containing protein</fullName>
    </submittedName>
</protein>
<dbReference type="PANTHER" id="PTHR22769:SF56">
    <property type="entry name" value="8-OXO-DGDP PHOSPHATASE NUDT18"/>
    <property type="match status" value="1"/>
</dbReference>
<feature type="compositionally biased region" description="Polar residues" evidence="9">
    <location>
        <begin position="19"/>
        <end position="29"/>
    </location>
</feature>
<feature type="region of interest" description="Disordered" evidence="9">
    <location>
        <begin position="14"/>
        <end position="163"/>
    </location>
</feature>
<keyword evidence="5 8" id="KW-0378">Hydrolase</keyword>
<evidence type="ECO:0000256" key="4">
    <source>
        <dbReference type="ARBA" id="ARBA00022723"/>
    </source>
</evidence>
<accession>L8GM80</accession>
<dbReference type="RefSeq" id="XP_004336173.1">
    <property type="nucleotide sequence ID" value="XM_004336125.1"/>
</dbReference>
<comment type="cofactor">
    <cofactor evidence="1">
        <name>Mn(2+)</name>
        <dbReference type="ChEBI" id="CHEBI:29035"/>
    </cofactor>
</comment>
<dbReference type="EMBL" id="KB008070">
    <property type="protein sequence ID" value="ELR14160.1"/>
    <property type="molecule type" value="Genomic_DNA"/>
</dbReference>
<dbReference type="KEGG" id="acan:ACA1_131530"/>
<evidence type="ECO:0000256" key="6">
    <source>
        <dbReference type="ARBA" id="ARBA00022842"/>
    </source>
</evidence>